<name>A0A1I6UBQ5_9RHOB</name>
<keyword evidence="10" id="KW-0472">Membrane</keyword>
<evidence type="ECO:0000256" key="6">
    <source>
        <dbReference type="ARBA" id="ARBA00022741"/>
    </source>
</evidence>
<protein>
    <submittedName>
        <fullName evidence="12">Iron complex transport system ATP-binding protein</fullName>
    </submittedName>
</protein>
<dbReference type="SUPFAM" id="SSF52540">
    <property type="entry name" value="P-loop containing nucleoside triphosphate hydrolases"/>
    <property type="match status" value="1"/>
</dbReference>
<evidence type="ECO:0000259" key="11">
    <source>
        <dbReference type="PROSITE" id="PS50893"/>
    </source>
</evidence>
<dbReference type="GO" id="GO:0016887">
    <property type="term" value="F:ATP hydrolysis activity"/>
    <property type="evidence" value="ECO:0007669"/>
    <property type="project" value="InterPro"/>
</dbReference>
<dbReference type="GO" id="GO:0006826">
    <property type="term" value="P:iron ion transport"/>
    <property type="evidence" value="ECO:0007669"/>
    <property type="project" value="UniProtKB-KW"/>
</dbReference>
<dbReference type="PANTHER" id="PTHR42771">
    <property type="entry name" value="IRON(3+)-HYDROXAMATE IMPORT ATP-BINDING PROTEIN FHUC"/>
    <property type="match status" value="1"/>
</dbReference>
<evidence type="ECO:0000256" key="3">
    <source>
        <dbReference type="ARBA" id="ARBA00022448"/>
    </source>
</evidence>
<dbReference type="AlphaFoldDB" id="A0A1I6UBQ5"/>
<keyword evidence="8" id="KW-0408">Iron</keyword>
<keyword evidence="7 12" id="KW-0067">ATP-binding</keyword>
<evidence type="ECO:0000313" key="13">
    <source>
        <dbReference type="Proteomes" id="UP000199239"/>
    </source>
</evidence>
<keyword evidence="3" id="KW-0813">Transport</keyword>
<dbReference type="InterPro" id="IPR027417">
    <property type="entry name" value="P-loop_NTPase"/>
</dbReference>
<organism evidence="12 13">
    <name type="scientific">Sulfitobacter marinus</name>
    <dbReference type="NCBI Taxonomy" id="394264"/>
    <lineage>
        <taxon>Bacteria</taxon>
        <taxon>Pseudomonadati</taxon>
        <taxon>Pseudomonadota</taxon>
        <taxon>Alphaproteobacteria</taxon>
        <taxon>Rhodobacterales</taxon>
        <taxon>Roseobacteraceae</taxon>
        <taxon>Sulfitobacter</taxon>
    </lineage>
</organism>
<dbReference type="PROSITE" id="PS50893">
    <property type="entry name" value="ABC_TRANSPORTER_2"/>
    <property type="match status" value="1"/>
</dbReference>
<accession>A0A1I6UBQ5</accession>
<dbReference type="SMART" id="SM00382">
    <property type="entry name" value="AAA"/>
    <property type="match status" value="1"/>
</dbReference>
<keyword evidence="6" id="KW-0547">Nucleotide-binding</keyword>
<dbReference type="Proteomes" id="UP000199239">
    <property type="component" value="Unassembled WGS sequence"/>
</dbReference>
<gene>
    <name evidence="12" type="ORF">SAMN04488040_2628</name>
</gene>
<dbReference type="Gene3D" id="3.40.50.300">
    <property type="entry name" value="P-loop containing nucleotide triphosphate hydrolases"/>
    <property type="match status" value="1"/>
</dbReference>
<dbReference type="InterPro" id="IPR051535">
    <property type="entry name" value="Siderophore_ABC-ATPase"/>
</dbReference>
<dbReference type="PANTHER" id="PTHR42771:SF2">
    <property type="entry name" value="IRON(3+)-HYDROXAMATE IMPORT ATP-BINDING PROTEIN FHUC"/>
    <property type="match status" value="1"/>
</dbReference>
<evidence type="ECO:0000256" key="1">
    <source>
        <dbReference type="ARBA" id="ARBA00004202"/>
    </source>
</evidence>
<evidence type="ECO:0000256" key="5">
    <source>
        <dbReference type="ARBA" id="ARBA00022496"/>
    </source>
</evidence>
<evidence type="ECO:0000256" key="9">
    <source>
        <dbReference type="ARBA" id="ARBA00023065"/>
    </source>
</evidence>
<evidence type="ECO:0000256" key="10">
    <source>
        <dbReference type="ARBA" id="ARBA00023136"/>
    </source>
</evidence>
<dbReference type="RefSeq" id="WP_175498563.1">
    <property type="nucleotide sequence ID" value="NZ_FPAJ01000004.1"/>
</dbReference>
<dbReference type="STRING" id="394264.SAMN04488040_2628"/>
<dbReference type="CDD" id="cd03214">
    <property type="entry name" value="ABC_Iron-Siderophores_B12_Hemin"/>
    <property type="match status" value="1"/>
</dbReference>
<evidence type="ECO:0000256" key="8">
    <source>
        <dbReference type="ARBA" id="ARBA00023004"/>
    </source>
</evidence>
<keyword evidence="9" id="KW-0406">Ion transport</keyword>
<dbReference type="GO" id="GO:0005524">
    <property type="term" value="F:ATP binding"/>
    <property type="evidence" value="ECO:0007669"/>
    <property type="project" value="UniProtKB-KW"/>
</dbReference>
<dbReference type="GO" id="GO:0005886">
    <property type="term" value="C:plasma membrane"/>
    <property type="evidence" value="ECO:0007669"/>
    <property type="project" value="UniProtKB-SubCell"/>
</dbReference>
<keyword evidence="5" id="KW-0410">Iron transport</keyword>
<evidence type="ECO:0000256" key="4">
    <source>
        <dbReference type="ARBA" id="ARBA00022475"/>
    </source>
</evidence>
<evidence type="ECO:0000256" key="7">
    <source>
        <dbReference type="ARBA" id="ARBA00022840"/>
    </source>
</evidence>
<dbReference type="EMBL" id="FPAJ01000004">
    <property type="protein sequence ID" value="SFS98896.1"/>
    <property type="molecule type" value="Genomic_DNA"/>
</dbReference>
<keyword evidence="4" id="KW-1003">Cell membrane</keyword>
<comment type="subcellular location">
    <subcellularLocation>
        <location evidence="1">Cell membrane</location>
        <topology evidence="1">Peripheral membrane protein</topology>
    </subcellularLocation>
</comment>
<sequence length="262" mass="28718">MKQPLFDIQDLTVSLGAQRIYSQFSARLPDVGITGIIGPNGCGKSTLLRCLGGLATPENGSVRLRGVNIGQLSPIARARQIAFLPQEPPVLADMTVEGVVAKGRTPWRKAFLPSSRADRDAVNQALETTQLIELRLRRLTALSGGQRQRAWIAMALAQQTEVILLDEPTSYLDLPHQIRLMQLLRHLVDQQGQARRVVVVLHDLTIAARFCDTLVGLSDGKLVCAGPPSEVLTPKTVMQLYGLRAQVHPDPVFARPVVYPEE</sequence>
<dbReference type="InterPro" id="IPR003439">
    <property type="entry name" value="ABC_transporter-like_ATP-bd"/>
</dbReference>
<dbReference type="Pfam" id="PF00005">
    <property type="entry name" value="ABC_tran"/>
    <property type="match status" value="1"/>
</dbReference>
<dbReference type="FunFam" id="3.40.50.300:FF:000134">
    <property type="entry name" value="Iron-enterobactin ABC transporter ATP-binding protein"/>
    <property type="match status" value="1"/>
</dbReference>
<dbReference type="PROSITE" id="PS00211">
    <property type="entry name" value="ABC_TRANSPORTER_1"/>
    <property type="match status" value="1"/>
</dbReference>
<keyword evidence="13" id="KW-1185">Reference proteome</keyword>
<comment type="similarity">
    <text evidence="2">Belongs to the ABC transporter superfamily.</text>
</comment>
<proteinExistence type="inferred from homology"/>
<reference evidence="13" key="1">
    <citation type="submission" date="2016-10" db="EMBL/GenBank/DDBJ databases">
        <authorList>
            <person name="Varghese N."/>
            <person name="Submissions S."/>
        </authorList>
    </citation>
    <scope>NUCLEOTIDE SEQUENCE [LARGE SCALE GENOMIC DNA]</scope>
    <source>
        <strain evidence="13">DSM 23422</strain>
    </source>
</reference>
<dbReference type="InterPro" id="IPR017871">
    <property type="entry name" value="ABC_transporter-like_CS"/>
</dbReference>
<evidence type="ECO:0000256" key="2">
    <source>
        <dbReference type="ARBA" id="ARBA00005417"/>
    </source>
</evidence>
<dbReference type="InterPro" id="IPR003593">
    <property type="entry name" value="AAA+_ATPase"/>
</dbReference>
<feature type="domain" description="ABC transporter" evidence="11">
    <location>
        <begin position="6"/>
        <end position="244"/>
    </location>
</feature>
<evidence type="ECO:0000313" key="12">
    <source>
        <dbReference type="EMBL" id="SFS98896.1"/>
    </source>
</evidence>